<gene>
    <name evidence="2" type="ORF">LCGC14_0418140</name>
</gene>
<keyword evidence="1" id="KW-0472">Membrane</keyword>
<keyword evidence="1" id="KW-0812">Transmembrane</keyword>
<evidence type="ECO:0000313" key="2">
    <source>
        <dbReference type="EMBL" id="KKN71748.1"/>
    </source>
</evidence>
<sequence>MQHKLQRIFNSLQLAKEKGVKEVDLFDDLETSNNIRVVKHRLNKMLGPDAVYVKHGIWYLDRTFWKLASLGFRDIIIFYELKSLRKLVRFQVIINIFTALFIGLLILAIVS</sequence>
<reference evidence="2" key="1">
    <citation type="journal article" date="2015" name="Nature">
        <title>Complex archaea that bridge the gap between prokaryotes and eukaryotes.</title>
        <authorList>
            <person name="Spang A."/>
            <person name="Saw J.H."/>
            <person name="Jorgensen S.L."/>
            <person name="Zaremba-Niedzwiedzka K."/>
            <person name="Martijn J."/>
            <person name="Lind A.E."/>
            <person name="van Eijk R."/>
            <person name="Schleper C."/>
            <person name="Guy L."/>
            <person name="Ettema T.J."/>
        </authorList>
    </citation>
    <scope>NUCLEOTIDE SEQUENCE</scope>
</reference>
<name>A0A0F9W100_9ZZZZ</name>
<evidence type="ECO:0000256" key="1">
    <source>
        <dbReference type="SAM" id="Phobius"/>
    </source>
</evidence>
<protein>
    <submittedName>
        <fullName evidence="2">Uncharacterized protein</fullName>
    </submittedName>
</protein>
<comment type="caution">
    <text evidence="2">The sequence shown here is derived from an EMBL/GenBank/DDBJ whole genome shotgun (WGS) entry which is preliminary data.</text>
</comment>
<organism evidence="2">
    <name type="scientific">marine sediment metagenome</name>
    <dbReference type="NCBI Taxonomy" id="412755"/>
    <lineage>
        <taxon>unclassified sequences</taxon>
        <taxon>metagenomes</taxon>
        <taxon>ecological metagenomes</taxon>
    </lineage>
</organism>
<dbReference type="AlphaFoldDB" id="A0A0F9W100"/>
<accession>A0A0F9W100</accession>
<feature type="transmembrane region" description="Helical" evidence="1">
    <location>
        <begin position="92"/>
        <end position="110"/>
    </location>
</feature>
<dbReference type="EMBL" id="LAZR01000377">
    <property type="protein sequence ID" value="KKN71748.1"/>
    <property type="molecule type" value="Genomic_DNA"/>
</dbReference>
<proteinExistence type="predicted"/>
<keyword evidence="1" id="KW-1133">Transmembrane helix</keyword>